<keyword evidence="1" id="KW-0489">Methyltransferase</keyword>
<accession>A0ACD5EUN6</accession>
<proteinExistence type="predicted"/>
<keyword evidence="1" id="KW-0808">Transferase</keyword>
<dbReference type="EMBL" id="CP171853">
    <property type="protein sequence ID" value="XKM42841.1"/>
    <property type="molecule type" value="Genomic_DNA"/>
</dbReference>
<evidence type="ECO:0000313" key="1">
    <source>
        <dbReference type="EMBL" id="XKM42841.1"/>
    </source>
</evidence>
<gene>
    <name evidence="1" type="ORF">A4U53_022335</name>
</gene>
<sequence length="223" mass="24901">MVRMSFLTEHFIRNAHDILSVGSIPFDSKFLRAEFLSDHRLKSRQFLCDLLPKGGVGAEFGVFTGLFSTILLDRAKPKSAYFVDPWWLIFGNHYPDWGVYTANGRLSTSRAHDVASRRIKRSAQGASVSVHVDYSVPFLEQLPDDHLDWVYLDSSHSYDGTAEELKVLKRKVKSGGIIAGDDWHDALDHAHSGVAVAVREAVGAGAFEMIGSYPALQWAIRRP</sequence>
<dbReference type="EC" id="2.1.1.-" evidence="1"/>
<protein>
    <submittedName>
        <fullName evidence="1">Class I SAM-dependent methyltransferase</fullName>
        <ecNumber evidence="1">2.1.1.-</ecNumber>
    </submittedName>
</protein>
<dbReference type="Proteomes" id="UP000078465">
    <property type="component" value="Chromosome"/>
</dbReference>
<organism evidence="1 2">
    <name type="scientific">Rhizobium ruizarguesonis</name>
    <dbReference type="NCBI Taxonomy" id="2081791"/>
    <lineage>
        <taxon>Bacteria</taxon>
        <taxon>Pseudomonadati</taxon>
        <taxon>Pseudomonadota</taxon>
        <taxon>Alphaproteobacteria</taxon>
        <taxon>Hyphomicrobiales</taxon>
        <taxon>Rhizobiaceae</taxon>
        <taxon>Rhizobium/Agrobacterium group</taxon>
        <taxon>Rhizobium</taxon>
    </lineage>
</organism>
<reference evidence="1" key="1">
    <citation type="submission" date="2024-10" db="EMBL/GenBank/DDBJ databases">
        <title>Strain of Rhizobium-related bacteria isolated fromm roots of Vavilovia formosa.</title>
        <authorList>
            <person name="Kimeklis A."/>
            <person name="Afonin A."/>
        </authorList>
    </citation>
    <scope>NUCLEOTIDE SEQUENCE</scope>
    <source>
        <strain evidence="1">Vaf-46</strain>
    </source>
</reference>
<name>A0ACD5EUN6_9HYPH</name>
<evidence type="ECO:0000313" key="2">
    <source>
        <dbReference type="Proteomes" id="UP000078465"/>
    </source>
</evidence>